<name>A0AA38FH56_TAXCH</name>
<accession>A0AA38FH56</accession>
<keyword evidence="2" id="KW-1185">Reference proteome</keyword>
<dbReference type="GO" id="GO:0031146">
    <property type="term" value="P:SCF-dependent proteasomal ubiquitin-dependent protein catabolic process"/>
    <property type="evidence" value="ECO:0007669"/>
    <property type="project" value="TreeGrafter"/>
</dbReference>
<dbReference type="GO" id="GO:0019005">
    <property type="term" value="C:SCF ubiquitin ligase complex"/>
    <property type="evidence" value="ECO:0007669"/>
    <property type="project" value="TreeGrafter"/>
</dbReference>
<evidence type="ECO:0000313" key="1">
    <source>
        <dbReference type="EMBL" id="KAH9301842.1"/>
    </source>
</evidence>
<dbReference type="PANTHER" id="PTHR16134">
    <property type="entry name" value="F-BOX/TPR REPEAT PROTEIN POF3"/>
    <property type="match status" value="1"/>
</dbReference>
<dbReference type="SUPFAM" id="SSF52047">
    <property type="entry name" value="RNI-like"/>
    <property type="match status" value="1"/>
</dbReference>
<dbReference type="EMBL" id="JAHRHJ020000009">
    <property type="protein sequence ID" value="KAH9301842.1"/>
    <property type="molecule type" value="Genomic_DNA"/>
</dbReference>
<reference evidence="1 2" key="1">
    <citation type="journal article" date="2021" name="Nat. Plants">
        <title>The Taxus genome provides insights into paclitaxel biosynthesis.</title>
        <authorList>
            <person name="Xiong X."/>
            <person name="Gou J."/>
            <person name="Liao Q."/>
            <person name="Li Y."/>
            <person name="Zhou Q."/>
            <person name="Bi G."/>
            <person name="Li C."/>
            <person name="Du R."/>
            <person name="Wang X."/>
            <person name="Sun T."/>
            <person name="Guo L."/>
            <person name="Liang H."/>
            <person name="Lu P."/>
            <person name="Wu Y."/>
            <person name="Zhang Z."/>
            <person name="Ro D.K."/>
            <person name="Shang Y."/>
            <person name="Huang S."/>
            <person name="Yan J."/>
        </authorList>
    </citation>
    <scope>NUCLEOTIDE SEQUENCE [LARGE SCALE GENOMIC DNA]</scope>
    <source>
        <strain evidence="1">Ta-2019</strain>
    </source>
</reference>
<dbReference type="PANTHER" id="PTHR16134:SF36">
    <property type="entry name" value="TRANSPORT INHIBITOR RESPONSE 1-LIKE PROTEIN"/>
    <property type="match status" value="1"/>
</dbReference>
<dbReference type="AlphaFoldDB" id="A0AA38FH56"/>
<organism evidence="1 2">
    <name type="scientific">Taxus chinensis</name>
    <name type="common">Chinese yew</name>
    <name type="synonym">Taxus wallichiana var. chinensis</name>
    <dbReference type="NCBI Taxonomy" id="29808"/>
    <lineage>
        <taxon>Eukaryota</taxon>
        <taxon>Viridiplantae</taxon>
        <taxon>Streptophyta</taxon>
        <taxon>Embryophyta</taxon>
        <taxon>Tracheophyta</taxon>
        <taxon>Spermatophyta</taxon>
        <taxon>Pinopsida</taxon>
        <taxon>Pinidae</taxon>
        <taxon>Conifers II</taxon>
        <taxon>Cupressales</taxon>
        <taxon>Taxaceae</taxon>
        <taxon>Taxus</taxon>
    </lineage>
</organism>
<dbReference type="InterPro" id="IPR032675">
    <property type="entry name" value="LRR_dom_sf"/>
</dbReference>
<sequence length="414" mass="46198">QLRRFDLNEDEIIDNGDDWLNCFPDTTTTLVCLGFDCLEASINFDALERLVARSASLKELRLNASVSIEQLYRLMLRAPQLTHLGTGCFSYDFIPEQATALQVAFNNCKSLQSLSGFQEVVLDYLPTIYSVCNNLTDLNFSYAVIGSRELEQIICNCPKLQRLWVLDSVEDAGLWAAAATCKDLRDLRVFPVDAREDGQGSVSDEGLVAISEGCPNLQSILYFCQRMTNAAVVTMSKNCPKLASFRLCIMGRHKPDHVTGKPMDEGFGAIVMNCKNLTRLAVSGLLTNKTFEYIGTYGKSLETLSVAFAGEDDLSMKYVLDGCTRLRKLEIRDSPFGDAALLSGLHHYENMRFLWMSACKVSVQGCIELAKRMPLLNVEIIRENGYNASLVEKLYVYRSVAGTRNDMPPFVITL</sequence>
<proteinExistence type="predicted"/>
<evidence type="ECO:0000313" key="2">
    <source>
        <dbReference type="Proteomes" id="UP000824469"/>
    </source>
</evidence>
<dbReference type="Proteomes" id="UP000824469">
    <property type="component" value="Unassembled WGS sequence"/>
</dbReference>
<dbReference type="OMA" id="EYPINFE"/>
<feature type="non-terminal residue" evidence="1">
    <location>
        <position position="1"/>
    </location>
</feature>
<protein>
    <submittedName>
        <fullName evidence="1">Uncharacterized protein</fullName>
    </submittedName>
</protein>
<dbReference type="Gene3D" id="3.80.10.10">
    <property type="entry name" value="Ribonuclease Inhibitor"/>
    <property type="match status" value="1"/>
</dbReference>
<gene>
    <name evidence="1" type="ORF">KI387_013425</name>
</gene>
<comment type="caution">
    <text evidence="1">The sequence shown here is derived from an EMBL/GenBank/DDBJ whole genome shotgun (WGS) entry which is preliminary data.</text>
</comment>